<evidence type="ECO:0000313" key="3">
    <source>
        <dbReference type="Proteomes" id="UP000774617"/>
    </source>
</evidence>
<sequence length="169" mass="18662">MHCPPPLFSSRGQRPRSKSGFATGRHAHNRLRITSLGSCLRGGSALAVACPSQLNLHSFSSATLAVPRRSHDRSSVTTPVIYAHSQPCCGIYEAQHIHSFLPHTLRHFSRCAFGFPALTAMSVRYGCKFYCGPRWTFPQARIWLLNLPTAHGLDKLVFPVCGCRCISEV</sequence>
<accession>A0ABQ8FV59</accession>
<keyword evidence="3" id="KW-1185">Reference proteome</keyword>
<feature type="region of interest" description="Disordered" evidence="1">
    <location>
        <begin position="1"/>
        <end position="22"/>
    </location>
</feature>
<gene>
    <name evidence="2" type="ORF">B0J12DRAFT_325889</name>
</gene>
<name>A0ABQ8FV59_9PEZI</name>
<protein>
    <submittedName>
        <fullName evidence="2">Uncharacterized protein</fullName>
    </submittedName>
</protein>
<proteinExistence type="predicted"/>
<dbReference type="EMBL" id="JAGTJR010000048">
    <property type="protein sequence ID" value="KAH7028582.1"/>
    <property type="molecule type" value="Genomic_DNA"/>
</dbReference>
<reference evidence="2 3" key="1">
    <citation type="journal article" date="2021" name="Nat. Commun.">
        <title>Genetic determinants of endophytism in the Arabidopsis root mycobiome.</title>
        <authorList>
            <person name="Mesny F."/>
            <person name="Miyauchi S."/>
            <person name="Thiergart T."/>
            <person name="Pickel B."/>
            <person name="Atanasova L."/>
            <person name="Karlsson M."/>
            <person name="Huettel B."/>
            <person name="Barry K.W."/>
            <person name="Haridas S."/>
            <person name="Chen C."/>
            <person name="Bauer D."/>
            <person name="Andreopoulos W."/>
            <person name="Pangilinan J."/>
            <person name="LaButti K."/>
            <person name="Riley R."/>
            <person name="Lipzen A."/>
            <person name="Clum A."/>
            <person name="Drula E."/>
            <person name="Henrissat B."/>
            <person name="Kohler A."/>
            <person name="Grigoriev I.V."/>
            <person name="Martin F.M."/>
            <person name="Hacquard S."/>
        </authorList>
    </citation>
    <scope>NUCLEOTIDE SEQUENCE [LARGE SCALE GENOMIC DNA]</scope>
    <source>
        <strain evidence="2 3">MPI-SDFR-AT-0080</strain>
    </source>
</reference>
<evidence type="ECO:0000313" key="2">
    <source>
        <dbReference type="EMBL" id="KAH7028582.1"/>
    </source>
</evidence>
<evidence type="ECO:0000256" key="1">
    <source>
        <dbReference type="SAM" id="MobiDB-lite"/>
    </source>
</evidence>
<comment type="caution">
    <text evidence="2">The sequence shown here is derived from an EMBL/GenBank/DDBJ whole genome shotgun (WGS) entry which is preliminary data.</text>
</comment>
<dbReference type="Proteomes" id="UP000774617">
    <property type="component" value="Unassembled WGS sequence"/>
</dbReference>
<organism evidence="2 3">
    <name type="scientific">Macrophomina phaseolina</name>
    <dbReference type="NCBI Taxonomy" id="35725"/>
    <lineage>
        <taxon>Eukaryota</taxon>
        <taxon>Fungi</taxon>
        <taxon>Dikarya</taxon>
        <taxon>Ascomycota</taxon>
        <taxon>Pezizomycotina</taxon>
        <taxon>Dothideomycetes</taxon>
        <taxon>Dothideomycetes incertae sedis</taxon>
        <taxon>Botryosphaeriales</taxon>
        <taxon>Botryosphaeriaceae</taxon>
        <taxon>Macrophomina</taxon>
    </lineage>
</organism>